<feature type="compositionally biased region" description="Gly residues" evidence="1">
    <location>
        <begin position="365"/>
        <end position="377"/>
    </location>
</feature>
<protein>
    <recommendedName>
        <fullName evidence="4">ATP-binding protein</fullName>
    </recommendedName>
</protein>
<feature type="compositionally biased region" description="Gly residues" evidence="1">
    <location>
        <begin position="384"/>
        <end position="404"/>
    </location>
</feature>
<evidence type="ECO:0000313" key="3">
    <source>
        <dbReference type="Proteomes" id="UP000282184"/>
    </source>
</evidence>
<keyword evidence="3" id="KW-1185">Reference proteome</keyword>
<proteinExistence type="predicted"/>
<dbReference type="AlphaFoldDB" id="A0A431TWE2"/>
<sequence length="527" mass="57008">MKETIGISPGVGILSVFRYIKYKSWYALAEYVDNAIDSYQKNRALLEATSPDYQLRIELELNQEGNFIRISDNAFGISSTDLQRALRMAVRPPDRTGLSEHGMGMKAASCWFCPKWSVETQALGDSVKRKVTFDVERIVSEGVETLEVEVLPSVPKAHFTNILLQGVYSLPTGRAVGKIRDHLTSIYRAFLRDKQVEIIVNGQALKYKAPTTLTAPPYSDKSAPPILWRKEVDFVCAGGQRVTGFAAIFATASTKEAGFALFRRGRVVEGSFDEGYRPAKIFVNTNSYYYQRIFGELHIDDFTASFTKDGIQWEDTEEDFLARLKEAIKAPGLDLLKQANGMRVREAAGGKDNDPPGGAPPPGGAGPAGGGSPGTSSGGNAQPGKGGTPAGGQPPGGGLFGGPSGNKPKPNETGKTNTRVLSAMLNGVSWRVYIELSSNPAHTDWLCISKLCIPADAQPGPNERLLGVRVSMAHPFTQQYDLLNNERLEPLLRLGAAIALAKTVASEGGAHSSGLLMDYINELLIKL</sequence>
<feature type="region of interest" description="Disordered" evidence="1">
    <location>
        <begin position="346"/>
        <end position="416"/>
    </location>
</feature>
<dbReference type="Gene3D" id="3.30.565.10">
    <property type="entry name" value="Histidine kinase-like ATPase, C-terminal domain"/>
    <property type="match status" value="1"/>
</dbReference>
<dbReference type="Pfam" id="PF13589">
    <property type="entry name" value="HATPase_c_3"/>
    <property type="match status" value="1"/>
</dbReference>
<evidence type="ECO:0000256" key="1">
    <source>
        <dbReference type="SAM" id="MobiDB-lite"/>
    </source>
</evidence>
<gene>
    <name evidence="2" type="ORF">EJV47_23720</name>
</gene>
<dbReference type="SUPFAM" id="SSF55874">
    <property type="entry name" value="ATPase domain of HSP90 chaperone/DNA topoisomerase II/histidine kinase"/>
    <property type="match status" value="1"/>
</dbReference>
<evidence type="ECO:0008006" key="4">
    <source>
        <dbReference type="Google" id="ProtNLM"/>
    </source>
</evidence>
<dbReference type="Proteomes" id="UP000282184">
    <property type="component" value="Unassembled WGS sequence"/>
</dbReference>
<dbReference type="EMBL" id="RXOF01000018">
    <property type="protein sequence ID" value="RTQ45841.1"/>
    <property type="molecule type" value="Genomic_DNA"/>
</dbReference>
<organism evidence="2 3">
    <name type="scientific">Hymenobacter gummosus</name>
    <dbReference type="NCBI Taxonomy" id="1776032"/>
    <lineage>
        <taxon>Bacteria</taxon>
        <taxon>Pseudomonadati</taxon>
        <taxon>Bacteroidota</taxon>
        <taxon>Cytophagia</taxon>
        <taxon>Cytophagales</taxon>
        <taxon>Hymenobacteraceae</taxon>
        <taxon>Hymenobacter</taxon>
    </lineage>
</organism>
<accession>A0A431TWE2</accession>
<evidence type="ECO:0000313" key="2">
    <source>
        <dbReference type="EMBL" id="RTQ45841.1"/>
    </source>
</evidence>
<name>A0A431TWE2_9BACT</name>
<reference evidence="2 3" key="1">
    <citation type="submission" date="2018-12" db="EMBL/GenBank/DDBJ databases">
        <title>Hymenobacter gummosus sp. nov., isolated from a spring.</title>
        <authorList>
            <person name="Nie L."/>
        </authorList>
    </citation>
    <scope>NUCLEOTIDE SEQUENCE [LARGE SCALE GENOMIC DNA]</scope>
    <source>
        <strain evidence="2 3">KCTC 52166</strain>
    </source>
</reference>
<dbReference type="InterPro" id="IPR036890">
    <property type="entry name" value="HATPase_C_sf"/>
</dbReference>
<dbReference type="RefSeq" id="WP_126695697.1">
    <property type="nucleotide sequence ID" value="NZ_RXOF01000018.1"/>
</dbReference>
<comment type="caution">
    <text evidence="2">The sequence shown here is derived from an EMBL/GenBank/DDBJ whole genome shotgun (WGS) entry which is preliminary data.</text>
</comment>
<dbReference type="OrthoDB" id="9813438at2"/>